<reference evidence="1 2" key="1">
    <citation type="submission" date="2024-10" db="EMBL/GenBank/DDBJ databases">
        <title>The Natural Products Discovery Center: Release of the First 8490 Sequenced Strains for Exploring Actinobacteria Biosynthetic Diversity.</title>
        <authorList>
            <person name="Kalkreuter E."/>
            <person name="Kautsar S.A."/>
            <person name="Yang D."/>
            <person name="Bader C.D."/>
            <person name="Teijaro C.N."/>
            <person name="Fluegel L."/>
            <person name="Davis C.M."/>
            <person name="Simpson J.R."/>
            <person name="Lauterbach L."/>
            <person name="Steele A.D."/>
            <person name="Gui C."/>
            <person name="Meng S."/>
            <person name="Li G."/>
            <person name="Viehrig K."/>
            <person name="Ye F."/>
            <person name="Su P."/>
            <person name="Kiefer A.F."/>
            <person name="Nichols A."/>
            <person name="Cepeda A.J."/>
            <person name="Yan W."/>
            <person name="Fan B."/>
            <person name="Jiang Y."/>
            <person name="Adhikari A."/>
            <person name="Zheng C.-J."/>
            <person name="Schuster L."/>
            <person name="Cowan T.M."/>
            <person name="Smanski M.J."/>
            <person name="Chevrette M.G."/>
            <person name="De Carvalho L.P.S."/>
            <person name="Shen B."/>
        </authorList>
    </citation>
    <scope>NUCLEOTIDE SEQUENCE [LARGE SCALE GENOMIC DNA]</scope>
    <source>
        <strain evidence="1 2">NPDC005497</strain>
    </source>
</reference>
<proteinExistence type="predicted"/>
<evidence type="ECO:0000313" key="2">
    <source>
        <dbReference type="Proteomes" id="UP001601422"/>
    </source>
</evidence>
<comment type="caution">
    <text evidence="1">The sequence shown here is derived from an EMBL/GenBank/DDBJ whole genome shotgun (WGS) entry which is preliminary data.</text>
</comment>
<dbReference type="Proteomes" id="UP001601422">
    <property type="component" value="Unassembled WGS sequence"/>
</dbReference>
<gene>
    <name evidence="1" type="ORF">ACFYQT_38035</name>
</gene>
<dbReference type="EMBL" id="JBIAJP010000018">
    <property type="protein sequence ID" value="MFF0009191.1"/>
    <property type="molecule type" value="Genomic_DNA"/>
</dbReference>
<evidence type="ECO:0000313" key="1">
    <source>
        <dbReference type="EMBL" id="MFF0009191.1"/>
    </source>
</evidence>
<protein>
    <submittedName>
        <fullName evidence="1">Uncharacterized protein</fullName>
    </submittedName>
</protein>
<name>A0ABW6N7D9_9ACTN</name>
<accession>A0ABW6N7D9</accession>
<keyword evidence="2" id="KW-1185">Reference proteome</keyword>
<dbReference type="RefSeq" id="WP_389835130.1">
    <property type="nucleotide sequence ID" value="NZ_JBIAJP010000018.1"/>
</dbReference>
<sequence length="60" mass="6817">MISYKNNKVHAYWDCTNSSGNPWVCIGRRHVDDDAISGRSCHVDDDAISGRWVYRGSMRG</sequence>
<organism evidence="1 2">
    <name type="scientific">Streptomyces tibetensis</name>
    <dbReference type="NCBI Taxonomy" id="2382123"/>
    <lineage>
        <taxon>Bacteria</taxon>
        <taxon>Bacillati</taxon>
        <taxon>Actinomycetota</taxon>
        <taxon>Actinomycetes</taxon>
        <taxon>Kitasatosporales</taxon>
        <taxon>Streptomycetaceae</taxon>
        <taxon>Streptomyces</taxon>
    </lineage>
</organism>